<feature type="region of interest" description="Disordered" evidence="5">
    <location>
        <begin position="281"/>
        <end position="321"/>
    </location>
</feature>
<comment type="subcellular location">
    <subcellularLocation>
        <location evidence="1">Vacuole membrane</location>
        <topology evidence="1">Peripheral membrane protein</topology>
    </subcellularLocation>
</comment>
<accession>A0A9P4IU39</accession>
<dbReference type="InterPro" id="IPR036322">
    <property type="entry name" value="WD40_repeat_dom_sf"/>
</dbReference>
<dbReference type="Pfam" id="PF21032">
    <property type="entry name" value="PROPPIN"/>
    <property type="match status" value="1"/>
</dbReference>
<dbReference type="EMBL" id="ML978121">
    <property type="protein sequence ID" value="KAF2104492.1"/>
    <property type="molecule type" value="Genomic_DNA"/>
</dbReference>
<sequence length="433" mass="46614">MADAAAVREDMETRRPILDAIGPAVLNVSFSSDNTCFAVAIEDGFKIYTSADCELRDGRDTEDGVAIAEMLGTTRYLALVGGGRQPKFPTNKVIIWCQRTQRPLQTLSFSVPVIRVHVNKSHYLVALQDSINLYANPQNGAVAPAKLSYHHTTSNPYGLCCLGQKFTTFLGQRPGQVWVVELPSQGRKGDIGIIPAHTSSLRALAMSKDEEYIATASEKGTIIRVFSTSTSAKIAEFRRGIDPAIVYGLAFSPGNGRLAATSDKGTLHIFELQSVSKAPTTASKSSAASTISGRSSSSSPPSNGDDWETVSSGGPPEPKWGALASVPIAPRIFRDTYSSASCPFELGDEPDRWQAGRIGSMSTMSPRDGKWNVEVPGWPGGRPPKGIVGWLSEEELVVIGAGQSSLWQSFIVQKNSEGKLVCGRRGWKKINDH</sequence>
<evidence type="ECO:0000256" key="5">
    <source>
        <dbReference type="SAM" id="MobiDB-lite"/>
    </source>
</evidence>
<comment type="similarity">
    <text evidence="4">Belongs to the WD repeat PROPPIN family.</text>
</comment>
<dbReference type="SMART" id="SM00320">
    <property type="entry name" value="WD40"/>
    <property type="match status" value="3"/>
</dbReference>
<evidence type="ECO:0000313" key="7">
    <source>
        <dbReference type="Proteomes" id="UP000799772"/>
    </source>
</evidence>
<keyword evidence="3" id="KW-0677">Repeat</keyword>
<evidence type="ECO:0000256" key="3">
    <source>
        <dbReference type="ARBA" id="ARBA00022737"/>
    </source>
</evidence>
<feature type="compositionally biased region" description="Low complexity" evidence="5">
    <location>
        <begin position="281"/>
        <end position="302"/>
    </location>
</feature>
<dbReference type="GO" id="GO:0005774">
    <property type="term" value="C:vacuolar membrane"/>
    <property type="evidence" value="ECO:0007669"/>
    <property type="project" value="UniProtKB-SubCell"/>
</dbReference>
<dbReference type="AlphaFoldDB" id="A0A9P4IU39"/>
<dbReference type="OrthoDB" id="1667587at2759"/>
<evidence type="ECO:0000256" key="1">
    <source>
        <dbReference type="ARBA" id="ARBA00004148"/>
    </source>
</evidence>
<gene>
    <name evidence="6" type="ORF">NA57DRAFT_70696</name>
</gene>
<comment type="caution">
    <text evidence="6">The sequence shown here is derived from an EMBL/GenBank/DDBJ whole genome shotgun (WGS) entry which is preliminary data.</text>
</comment>
<keyword evidence="7" id="KW-1185">Reference proteome</keyword>
<protein>
    <submittedName>
        <fullName evidence="6">WD40 repeat-like protein</fullName>
    </submittedName>
</protein>
<dbReference type="PANTHER" id="PTHR11227">
    <property type="entry name" value="WD-REPEAT PROTEIN INTERACTING WITH PHOSPHOINOSIDES WIPI -RELATED"/>
    <property type="match status" value="1"/>
</dbReference>
<dbReference type="InterPro" id="IPR015943">
    <property type="entry name" value="WD40/YVTN_repeat-like_dom_sf"/>
</dbReference>
<dbReference type="SUPFAM" id="SSF50978">
    <property type="entry name" value="WD40 repeat-like"/>
    <property type="match status" value="1"/>
</dbReference>
<name>A0A9P4IU39_9PEZI</name>
<keyword evidence="2" id="KW-0853">WD repeat</keyword>
<dbReference type="InterPro" id="IPR001680">
    <property type="entry name" value="WD40_rpt"/>
</dbReference>
<evidence type="ECO:0000313" key="6">
    <source>
        <dbReference type="EMBL" id="KAF2104492.1"/>
    </source>
</evidence>
<reference evidence="6" key="1">
    <citation type="journal article" date="2020" name="Stud. Mycol.">
        <title>101 Dothideomycetes genomes: a test case for predicting lifestyles and emergence of pathogens.</title>
        <authorList>
            <person name="Haridas S."/>
            <person name="Albert R."/>
            <person name="Binder M."/>
            <person name="Bloem J."/>
            <person name="Labutti K."/>
            <person name="Salamov A."/>
            <person name="Andreopoulos B."/>
            <person name="Baker S."/>
            <person name="Barry K."/>
            <person name="Bills G."/>
            <person name="Bluhm B."/>
            <person name="Cannon C."/>
            <person name="Castanera R."/>
            <person name="Culley D."/>
            <person name="Daum C."/>
            <person name="Ezra D."/>
            <person name="Gonzalez J."/>
            <person name="Henrissat B."/>
            <person name="Kuo A."/>
            <person name="Liang C."/>
            <person name="Lipzen A."/>
            <person name="Lutzoni F."/>
            <person name="Magnuson J."/>
            <person name="Mondo S."/>
            <person name="Nolan M."/>
            <person name="Ohm R."/>
            <person name="Pangilinan J."/>
            <person name="Park H.-J."/>
            <person name="Ramirez L."/>
            <person name="Alfaro M."/>
            <person name="Sun H."/>
            <person name="Tritt A."/>
            <person name="Yoshinaga Y."/>
            <person name="Zwiers L.-H."/>
            <person name="Turgeon B."/>
            <person name="Goodwin S."/>
            <person name="Spatafora J."/>
            <person name="Crous P."/>
            <person name="Grigoriev I."/>
        </authorList>
    </citation>
    <scope>NUCLEOTIDE SEQUENCE</scope>
    <source>
        <strain evidence="6">CBS 133067</strain>
    </source>
</reference>
<organism evidence="6 7">
    <name type="scientific">Rhizodiscina lignyota</name>
    <dbReference type="NCBI Taxonomy" id="1504668"/>
    <lineage>
        <taxon>Eukaryota</taxon>
        <taxon>Fungi</taxon>
        <taxon>Dikarya</taxon>
        <taxon>Ascomycota</taxon>
        <taxon>Pezizomycotina</taxon>
        <taxon>Dothideomycetes</taxon>
        <taxon>Pleosporomycetidae</taxon>
        <taxon>Aulographales</taxon>
        <taxon>Rhizodiscinaceae</taxon>
        <taxon>Rhizodiscina</taxon>
    </lineage>
</organism>
<dbReference type="Gene3D" id="2.130.10.10">
    <property type="entry name" value="YVTN repeat-like/Quinoprotein amine dehydrogenase"/>
    <property type="match status" value="1"/>
</dbReference>
<dbReference type="Proteomes" id="UP000799772">
    <property type="component" value="Unassembled WGS sequence"/>
</dbReference>
<dbReference type="InterPro" id="IPR048720">
    <property type="entry name" value="PROPPIN"/>
</dbReference>
<evidence type="ECO:0000256" key="4">
    <source>
        <dbReference type="ARBA" id="ARBA00025740"/>
    </source>
</evidence>
<proteinExistence type="inferred from homology"/>
<evidence type="ECO:0000256" key="2">
    <source>
        <dbReference type="ARBA" id="ARBA00022574"/>
    </source>
</evidence>